<dbReference type="PANTHER" id="PTHR33322">
    <property type="entry name" value="BAG DOMAIN CONTAINING PROTEIN, EXPRESSED"/>
    <property type="match status" value="1"/>
</dbReference>
<proteinExistence type="predicted"/>
<evidence type="ECO:0000313" key="3">
    <source>
        <dbReference type="Proteomes" id="UP001227230"/>
    </source>
</evidence>
<evidence type="ECO:0000256" key="1">
    <source>
        <dbReference type="ARBA" id="ARBA00023186"/>
    </source>
</evidence>
<evidence type="ECO:0008006" key="4">
    <source>
        <dbReference type="Google" id="ProtNLM"/>
    </source>
</evidence>
<protein>
    <recommendedName>
        <fullName evidence="4">BAG family molecular chaperone regulator 7</fullName>
    </recommendedName>
</protein>
<keyword evidence="1" id="KW-0143">Chaperone</keyword>
<reference evidence="2 3" key="1">
    <citation type="journal article" date="2023" name="Hortic Res">
        <title>The complete reference genome for grapevine (Vitis vinifera L.) genetics and breeding.</title>
        <authorList>
            <person name="Shi X."/>
            <person name="Cao S."/>
            <person name="Wang X."/>
            <person name="Huang S."/>
            <person name="Wang Y."/>
            <person name="Liu Z."/>
            <person name="Liu W."/>
            <person name="Leng X."/>
            <person name="Peng Y."/>
            <person name="Wang N."/>
            <person name="Wang Y."/>
            <person name="Ma Z."/>
            <person name="Xu X."/>
            <person name="Zhang F."/>
            <person name="Xue H."/>
            <person name="Zhong H."/>
            <person name="Wang Y."/>
            <person name="Zhang K."/>
            <person name="Velt A."/>
            <person name="Avia K."/>
            <person name="Holtgrawe D."/>
            <person name="Grimplet J."/>
            <person name="Matus J.T."/>
            <person name="Ware D."/>
            <person name="Wu X."/>
            <person name="Wang H."/>
            <person name="Liu C."/>
            <person name="Fang Y."/>
            <person name="Rustenholz C."/>
            <person name="Cheng Z."/>
            <person name="Xiao H."/>
            <person name="Zhou Y."/>
        </authorList>
    </citation>
    <scope>NUCLEOTIDE SEQUENCE [LARGE SCALE GENOMIC DNA]</scope>
    <source>
        <strain evidence="3">cv. Pinot noir / PN40024</strain>
        <tissue evidence="2">Leaf</tissue>
    </source>
</reference>
<keyword evidence="3" id="KW-1185">Reference proteome</keyword>
<dbReference type="InterPro" id="IPR040400">
    <property type="entry name" value="BAG5/6/7/8"/>
</dbReference>
<dbReference type="PROSITE" id="PS50096">
    <property type="entry name" value="IQ"/>
    <property type="match status" value="1"/>
</dbReference>
<accession>A0ABY9DJ19</accession>
<gene>
    <name evidence="2" type="ORF">VitviT2T_024731</name>
</gene>
<evidence type="ECO:0000313" key="2">
    <source>
        <dbReference type="EMBL" id="WKA06851.1"/>
    </source>
</evidence>
<name>A0ABY9DJ19_VITVI</name>
<dbReference type="Proteomes" id="UP001227230">
    <property type="component" value="Chromosome 16"/>
</dbReference>
<sequence>MSRFSRIEFFEPYPSISRWETSIFAPKPLFFAEDDDDLFYGLDLFKPGPDPYELFDTVTDLIQIKKTTPFCSSYKRIHRRVGSELYLQSLTDRVSALELSFDRLLKARTCGGDRKYTWTAEINSPAKNGFDRKYKWMAEIKEGKAKKKREEKVVEKNYKWTAEIKGKGDEAPILRTYTWKVSSGAAGECSGVVKEKKKEKCKKELGRTRVVEIEEAADNGAVVLRQAFAKRVGAVKSKGKKKELSPQDAAIMIQMSFRAYLIRRSQALRALRELAVAKAKLKEIRVLFNNYRRRVTDDAEERQRISEKIIVLLIHVDDIEGADLMVRAAKRSIVDELEAMLEVVDPLPPGRTLSMRRRMFDMPSRVIQKELAEGVAQVVQMLDQEENGAAFEACFVFFYSWLKDFGSDTRIFEDCILIWTRESEDLKSSFIRHILLSDSFWLPHPLCIELGRCAVFRSLPLDGLLTKQQ</sequence>
<dbReference type="PANTHER" id="PTHR33322:SF3">
    <property type="entry name" value="BAG FAMILY MOLECULAR CHAPERONE REGULATOR 7"/>
    <property type="match status" value="1"/>
</dbReference>
<organism evidence="2 3">
    <name type="scientific">Vitis vinifera</name>
    <name type="common">Grape</name>
    <dbReference type="NCBI Taxonomy" id="29760"/>
    <lineage>
        <taxon>Eukaryota</taxon>
        <taxon>Viridiplantae</taxon>
        <taxon>Streptophyta</taxon>
        <taxon>Embryophyta</taxon>
        <taxon>Tracheophyta</taxon>
        <taxon>Spermatophyta</taxon>
        <taxon>Magnoliopsida</taxon>
        <taxon>eudicotyledons</taxon>
        <taxon>Gunneridae</taxon>
        <taxon>Pentapetalae</taxon>
        <taxon>rosids</taxon>
        <taxon>Vitales</taxon>
        <taxon>Vitaceae</taxon>
        <taxon>Viteae</taxon>
        <taxon>Vitis</taxon>
    </lineage>
</organism>
<dbReference type="EMBL" id="CP126663">
    <property type="protein sequence ID" value="WKA06851.1"/>
    <property type="molecule type" value="Genomic_DNA"/>
</dbReference>